<dbReference type="OrthoDB" id="2454839at2"/>
<evidence type="ECO:0000313" key="1">
    <source>
        <dbReference type="EMBL" id="PWI25476.1"/>
    </source>
</evidence>
<proteinExistence type="predicted"/>
<sequence>MLFKRKKSTITTEEKESVAAENFYEEVNMEGLEPAYKADREYIDIESPSLYIDVIEMLHFFNELPSRWSQDLIERNERAIDYFRRFTSVYVGNAFEFYQTVVFFYYKHWHDKDYPFQSSQLEFVFEKVAKNMMESVDYAVQEENLAVTQIRDAHARSFYFHEDRCEMHATRFMRNMTVLIPQYDIQSQLMAEERQFVDIANDTYEDIRSFLYKYEHEEFVGYDSIYKLIGMNDELLTMERYIPIIGLKYLPIHDESIVYVMAQMRVYRFQNILVQGLNHELSTQLSLVKTVKAVEQYLLSENSKYFSQTKEKYYANNQFITLFFDSYCFEYGITSDADSPKVRSCLQQLVKAYKRECAENPTTLIDLAMLIKKAYYEHQLMAGN</sequence>
<dbReference type="AlphaFoldDB" id="A0A2U3ALR0"/>
<comment type="caution">
    <text evidence="1">The sequence shown here is derived from an EMBL/GenBank/DDBJ whole genome shotgun (WGS) entry which is preliminary data.</text>
</comment>
<protein>
    <submittedName>
        <fullName evidence="1">Uncharacterized protein</fullName>
    </submittedName>
</protein>
<organism evidence="1 2">
    <name type="scientific">Kurthia sibirica</name>
    <dbReference type="NCBI Taxonomy" id="202750"/>
    <lineage>
        <taxon>Bacteria</taxon>
        <taxon>Bacillati</taxon>
        <taxon>Bacillota</taxon>
        <taxon>Bacilli</taxon>
        <taxon>Bacillales</taxon>
        <taxon>Caryophanaceae</taxon>
        <taxon>Kurthia</taxon>
    </lineage>
</organism>
<dbReference type="Proteomes" id="UP000245938">
    <property type="component" value="Unassembled WGS sequence"/>
</dbReference>
<keyword evidence="2" id="KW-1185">Reference proteome</keyword>
<dbReference type="EMBL" id="QFVR01000008">
    <property type="protein sequence ID" value="PWI25476.1"/>
    <property type="molecule type" value="Genomic_DNA"/>
</dbReference>
<accession>A0A2U3ALR0</accession>
<dbReference type="RefSeq" id="WP_109305835.1">
    <property type="nucleotide sequence ID" value="NZ_BJUF01000018.1"/>
</dbReference>
<evidence type="ECO:0000313" key="2">
    <source>
        <dbReference type="Proteomes" id="UP000245938"/>
    </source>
</evidence>
<name>A0A2U3ALR0_9BACL</name>
<gene>
    <name evidence="1" type="ORF">DEX24_07670</name>
</gene>
<reference evidence="1 2" key="1">
    <citation type="submission" date="2018-05" db="EMBL/GenBank/DDBJ databases">
        <title>Kurthia sibirica genome sequence.</title>
        <authorList>
            <person name="Maclea K.S."/>
            <person name="Goen A.E."/>
        </authorList>
    </citation>
    <scope>NUCLEOTIDE SEQUENCE [LARGE SCALE GENOMIC DNA]</scope>
    <source>
        <strain evidence="1 2">ATCC 49154</strain>
    </source>
</reference>